<gene>
    <name evidence="3" type="ORF">I9W95_03225</name>
</gene>
<sequence>MPESSPKPQASAARTFLLSVMIGGWLLATLAGLWWFQQQNVRPFIASDDDLSYLRPAIISERIQPLLTLLPAASAQQTTLIHFWNPDCLCNQLSQRHFDGLVAAFDETQMRILVVAPSTTSDRQLEEFTRLNGARMQIVREPAGLNLPASPALALINPQGELGYFGAYGFGALCTVASDDFFPAIIRKMRAAEAYGPFANVAGSGCFCHWPTSNQSG</sequence>
<feature type="domain" description="DUF6436" evidence="2">
    <location>
        <begin position="72"/>
        <end position="210"/>
    </location>
</feature>
<evidence type="ECO:0000259" key="2">
    <source>
        <dbReference type="Pfam" id="PF20029"/>
    </source>
</evidence>
<dbReference type="InterPro" id="IPR036249">
    <property type="entry name" value="Thioredoxin-like_sf"/>
</dbReference>
<dbReference type="SUPFAM" id="SSF52833">
    <property type="entry name" value="Thioredoxin-like"/>
    <property type="match status" value="1"/>
</dbReference>
<feature type="transmembrane region" description="Helical" evidence="1">
    <location>
        <begin position="12"/>
        <end position="36"/>
    </location>
</feature>
<protein>
    <recommendedName>
        <fullName evidence="2">DUF6436 domain-containing protein</fullName>
    </recommendedName>
</protein>
<reference evidence="3 4" key="1">
    <citation type="submission" date="2020-12" db="EMBL/GenBank/DDBJ databases">
        <title>Novel Thalassolituus-related marine hydrocarbonoclastic bacteria mediated algae-derived hydrocarbons mineralization in twilight zone of the northern South China Sea.</title>
        <authorList>
            <person name="Dong C."/>
        </authorList>
    </citation>
    <scope>NUCLEOTIDE SEQUENCE [LARGE SCALE GENOMIC DNA]</scope>
    <source>
        <strain evidence="3 4">IMCC1826</strain>
    </source>
</reference>
<evidence type="ECO:0000313" key="3">
    <source>
        <dbReference type="EMBL" id="MCA6062611.1"/>
    </source>
</evidence>
<keyword evidence="1" id="KW-1133">Transmembrane helix</keyword>
<keyword evidence="4" id="KW-1185">Reference proteome</keyword>
<keyword evidence="1" id="KW-0472">Membrane</keyword>
<name>A0ABS7ZQ46_9GAMM</name>
<evidence type="ECO:0000313" key="4">
    <source>
        <dbReference type="Proteomes" id="UP000714380"/>
    </source>
</evidence>
<evidence type="ECO:0000256" key="1">
    <source>
        <dbReference type="SAM" id="Phobius"/>
    </source>
</evidence>
<accession>A0ABS7ZQ46</accession>
<dbReference type="Pfam" id="PF20029">
    <property type="entry name" value="DUF6436"/>
    <property type="match status" value="1"/>
</dbReference>
<proteinExistence type="predicted"/>
<dbReference type="Proteomes" id="UP000714380">
    <property type="component" value="Unassembled WGS sequence"/>
</dbReference>
<dbReference type="EMBL" id="JAEDAH010000013">
    <property type="protein sequence ID" value="MCA6062611.1"/>
    <property type="molecule type" value="Genomic_DNA"/>
</dbReference>
<dbReference type="InterPro" id="IPR045494">
    <property type="entry name" value="DUF6436"/>
</dbReference>
<keyword evidence="1" id="KW-0812">Transmembrane</keyword>
<comment type="caution">
    <text evidence="3">The sequence shown here is derived from an EMBL/GenBank/DDBJ whole genome shotgun (WGS) entry which is preliminary data.</text>
</comment>
<organism evidence="3 4">
    <name type="scientific">Thalassolituus marinus</name>
    <dbReference type="NCBI Taxonomy" id="671053"/>
    <lineage>
        <taxon>Bacteria</taxon>
        <taxon>Pseudomonadati</taxon>
        <taxon>Pseudomonadota</taxon>
        <taxon>Gammaproteobacteria</taxon>
        <taxon>Oceanospirillales</taxon>
        <taxon>Oceanospirillaceae</taxon>
        <taxon>Thalassolituus</taxon>
    </lineage>
</organism>
<dbReference type="RefSeq" id="WP_225671794.1">
    <property type="nucleotide sequence ID" value="NZ_JAEDAH010000013.1"/>
</dbReference>
<dbReference type="Gene3D" id="3.40.30.10">
    <property type="entry name" value="Glutaredoxin"/>
    <property type="match status" value="1"/>
</dbReference>